<dbReference type="InterPro" id="IPR020806">
    <property type="entry name" value="PKS_PP-bd"/>
</dbReference>
<evidence type="ECO:0000256" key="2">
    <source>
        <dbReference type="ARBA" id="ARBA00022553"/>
    </source>
</evidence>
<organism evidence="5 6">
    <name type="scientific">Diaporthe ampelina</name>
    <dbReference type="NCBI Taxonomy" id="1214573"/>
    <lineage>
        <taxon>Eukaryota</taxon>
        <taxon>Fungi</taxon>
        <taxon>Dikarya</taxon>
        <taxon>Ascomycota</taxon>
        <taxon>Pezizomycotina</taxon>
        <taxon>Sordariomycetes</taxon>
        <taxon>Sordariomycetidae</taxon>
        <taxon>Diaporthales</taxon>
        <taxon>Diaporthaceae</taxon>
        <taxon>Diaporthe</taxon>
    </lineage>
</organism>
<dbReference type="AlphaFoldDB" id="A0A0G2F7Q0"/>
<dbReference type="GO" id="GO:0031177">
    <property type="term" value="F:phosphopantetheine binding"/>
    <property type="evidence" value="ECO:0007669"/>
    <property type="project" value="InterPro"/>
</dbReference>
<dbReference type="InterPro" id="IPR050091">
    <property type="entry name" value="PKS_NRPS_Biosynth_Enz"/>
</dbReference>
<dbReference type="SUPFAM" id="SSF51735">
    <property type="entry name" value="NAD(P)-binding Rossmann-fold domains"/>
    <property type="match status" value="1"/>
</dbReference>
<keyword evidence="2" id="KW-0597">Phosphoprotein</keyword>
<protein>
    <submittedName>
        <fullName evidence="5">Putative tpa: polyketide</fullName>
    </submittedName>
</protein>
<dbReference type="Gene3D" id="3.40.50.720">
    <property type="entry name" value="NAD(P)-binding Rossmann-like Domain"/>
    <property type="match status" value="1"/>
</dbReference>
<dbReference type="Proteomes" id="UP000034680">
    <property type="component" value="Unassembled WGS sequence"/>
</dbReference>
<dbReference type="Pfam" id="PF08659">
    <property type="entry name" value="KR"/>
    <property type="match status" value="1"/>
</dbReference>
<feature type="domain" description="Carrier" evidence="4">
    <location>
        <begin position="175"/>
        <end position="252"/>
    </location>
</feature>
<dbReference type="PANTHER" id="PTHR43775">
    <property type="entry name" value="FATTY ACID SYNTHASE"/>
    <property type="match status" value="1"/>
</dbReference>
<gene>
    <name evidence="5" type="ORF">UCDDA912_g09814</name>
</gene>
<keyword evidence="1" id="KW-0596">Phosphopantetheine</keyword>
<evidence type="ECO:0000313" key="5">
    <source>
        <dbReference type="EMBL" id="KKY30241.1"/>
    </source>
</evidence>
<feature type="region of interest" description="Disordered" evidence="3">
    <location>
        <begin position="141"/>
        <end position="172"/>
    </location>
</feature>
<dbReference type="PANTHER" id="PTHR43775:SF29">
    <property type="entry name" value="ASPERFURANONE POLYKETIDE SYNTHASE AFOG-RELATED"/>
    <property type="match status" value="1"/>
</dbReference>
<evidence type="ECO:0000313" key="6">
    <source>
        <dbReference type="Proteomes" id="UP000034680"/>
    </source>
</evidence>
<dbReference type="STRING" id="1214573.A0A0G2F7Q0"/>
<dbReference type="PROSITE" id="PS50075">
    <property type="entry name" value="CARRIER"/>
    <property type="match status" value="1"/>
</dbReference>
<dbReference type="GO" id="GO:0004312">
    <property type="term" value="F:fatty acid synthase activity"/>
    <property type="evidence" value="ECO:0007669"/>
    <property type="project" value="TreeGrafter"/>
</dbReference>
<dbReference type="InterPro" id="IPR036736">
    <property type="entry name" value="ACP-like_sf"/>
</dbReference>
<dbReference type="InterPro" id="IPR009081">
    <property type="entry name" value="PP-bd_ACP"/>
</dbReference>
<dbReference type="InterPro" id="IPR006162">
    <property type="entry name" value="Ppantetheine_attach_site"/>
</dbReference>
<dbReference type="PROSITE" id="PS00012">
    <property type="entry name" value="PHOSPHOPANTETHEINE"/>
    <property type="match status" value="1"/>
</dbReference>
<proteinExistence type="predicted"/>
<sequence>MTLEDWQASIRPKVTATWNLHWHFSKPGLLDFFVIFSSLTLLARWRVSQGLPAVSLDIGWVKNVGASDSRIVSDGLGKSGQSLALSEETVMQALSAAILHPLDQPQVLVGLNPGPGPHWDATSNTSPIGRDARFMPMRYRQPAGGQSQAQEQAYGPDGQGKPLSAQLKDASSPGEAEQLVADAIATKLADIFMRERDDVGLETSPVSLGVDSLVSVELRNMLVLKAGADVPTLNILQSVSLAALAVDVVAKSTFVASNVREAVRQ</sequence>
<dbReference type="OrthoDB" id="329835at2759"/>
<evidence type="ECO:0000256" key="3">
    <source>
        <dbReference type="SAM" id="MobiDB-lite"/>
    </source>
</evidence>
<dbReference type="GO" id="GO:0044550">
    <property type="term" value="P:secondary metabolite biosynthetic process"/>
    <property type="evidence" value="ECO:0007669"/>
    <property type="project" value="TreeGrafter"/>
</dbReference>
<dbReference type="GO" id="GO:0006633">
    <property type="term" value="P:fatty acid biosynthetic process"/>
    <property type="evidence" value="ECO:0007669"/>
    <property type="project" value="TreeGrafter"/>
</dbReference>
<accession>A0A0G2F7Q0</accession>
<dbReference type="InterPro" id="IPR013968">
    <property type="entry name" value="PKS_KR"/>
</dbReference>
<reference evidence="5 6" key="2">
    <citation type="submission" date="2015-05" db="EMBL/GenBank/DDBJ databases">
        <authorList>
            <person name="Morales-Cruz A."/>
            <person name="Amrine K.C."/>
            <person name="Cantu D."/>
        </authorList>
    </citation>
    <scope>NUCLEOTIDE SEQUENCE [LARGE SCALE GENOMIC DNA]</scope>
    <source>
        <strain evidence="5">DA912</strain>
    </source>
</reference>
<reference evidence="5 6" key="1">
    <citation type="submission" date="2015-05" db="EMBL/GenBank/DDBJ databases">
        <title>Distinctive expansion of gene families associated with plant cell wall degradation and secondary metabolism in the genomes of grapevine trunk pathogens.</title>
        <authorList>
            <person name="Lawrence D.P."/>
            <person name="Travadon R."/>
            <person name="Rolshausen P.E."/>
            <person name="Baumgartner K."/>
        </authorList>
    </citation>
    <scope>NUCLEOTIDE SEQUENCE [LARGE SCALE GENOMIC DNA]</scope>
    <source>
        <strain evidence="5">DA912</strain>
    </source>
</reference>
<dbReference type="Pfam" id="PF23297">
    <property type="entry name" value="ACP_SdgA_C"/>
    <property type="match status" value="1"/>
</dbReference>
<comment type="caution">
    <text evidence="5">The sequence shown here is derived from an EMBL/GenBank/DDBJ whole genome shotgun (WGS) entry which is preliminary data.</text>
</comment>
<evidence type="ECO:0000259" key="4">
    <source>
        <dbReference type="PROSITE" id="PS50075"/>
    </source>
</evidence>
<dbReference type="EMBL" id="LCUC01000512">
    <property type="protein sequence ID" value="KKY30241.1"/>
    <property type="molecule type" value="Genomic_DNA"/>
</dbReference>
<dbReference type="Gene3D" id="1.10.1200.10">
    <property type="entry name" value="ACP-like"/>
    <property type="match status" value="1"/>
</dbReference>
<name>A0A0G2F7Q0_9PEZI</name>
<dbReference type="SUPFAM" id="SSF47336">
    <property type="entry name" value="ACP-like"/>
    <property type="match status" value="1"/>
</dbReference>
<keyword evidence="6" id="KW-1185">Reference proteome</keyword>
<dbReference type="SMART" id="SM00823">
    <property type="entry name" value="PKS_PP"/>
    <property type="match status" value="1"/>
</dbReference>
<dbReference type="InterPro" id="IPR036291">
    <property type="entry name" value="NAD(P)-bd_dom_sf"/>
</dbReference>
<evidence type="ECO:0000256" key="1">
    <source>
        <dbReference type="ARBA" id="ARBA00022450"/>
    </source>
</evidence>